<accession>K0TJ38</accession>
<dbReference type="GO" id="GO:0016491">
    <property type="term" value="F:oxidoreductase activity"/>
    <property type="evidence" value="ECO:0007669"/>
    <property type="project" value="UniProtKB-KW"/>
</dbReference>
<dbReference type="Gene3D" id="3.40.50.720">
    <property type="entry name" value="NAD(P)-binding Rossmann-like Domain"/>
    <property type="match status" value="1"/>
</dbReference>
<keyword evidence="5" id="KW-1185">Reference proteome</keyword>
<evidence type="ECO:0000256" key="2">
    <source>
        <dbReference type="ARBA" id="ARBA00023002"/>
    </source>
</evidence>
<dbReference type="Proteomes" id="UP000266841">
    <property type="component" value="Unassembled WGS sequence"/>
</dbReference>
<evidence type="ECO:0000313" key="4">
    <source>
        <dbReference type="EMBL" id="EJK73886.1"/>
    </source>
</evidence>
<dbReference type="OrthoDB" id="1393670at2759"/>
<dbReference type="CDD" id="cd05233">
    <property type="entry name" value="SDR_c"/>
    <property type="match status" value="1"/>
</dbReference>
<dbReference type="AlphaFoldDB" id="K0TJ38"/>
<reference evidence="4 5" key="1">
    <citation type="journal article" date="2012" name="Genome Biol.">
        <title>Genome and low-iron response of an oceanic diatom adapted to chronic iron limitation.</title>
        <authorList>
            <person name="Lommer M."/>
            <person name="Specht M."/>
            <person name="Roy A.S."/>
            <person name="Kraemer L."/>
            <person name="Andreson R."/>
            <person name="Gutowska M.A."/>
            <person name="Wolf J."/>
            <person name="Bergner S.V."/>
            <person name="Schilhabel M.B."/>
            <person name="Klostermeier U.C."/>
            <person name="Beiko R.G."/>
            <person name="Rosenstiel P."/>
            <person name="Hippler M."/>
            <person name="Laroche J."/>
        </authorList>
    </citation>
    <scope>NUCLEOTIDE SEQUENCE [LARGE SCALE GENOMIC DNA]</scope>
    <source>
        <strain evidence="4 5">CCMP1005</strain>
    </source>
</reference>
<dbReference type="InterPro" id="IPR036291">
    <property type="entry name" value="NAD(P)-bd_dom_sf"/>
</dbReference>
<dbReference type="FunFam" id="3.40.50.720:FF:000084">
    <property type="entry name" value="Short-chain dehydrogenase reductase"/>
    <property type="match status" value="1"/>
</dbReference>
<comment type="caution">
    <text evidence="4">The sequence shown here is derived from an EMBL/GenBank/DDBJ whole genome shotgun (WGS) entry which is preliminary data.</text>
</comment>
<comment type="similarity">
    <text evidence="1">Belongs to the short-chain dehydrogenases/reductases (SDR) family.</text>
</comment>
<dbReference type="Pfam" id="PF13561">
    <property type="entry name" value="adh_short_C2"/>
    <property type="match status" value="1"/>
</dbReference>
<protein>
    <recommendedName>
        <fullName evidence="3">Ketoreductase domain-containing protein</fullName>
    </recommendedName>
</protein>
<name>K0TJ38_THAOC</name>
<gene>
    <name evidence="4" type="ORF">THAOC_04462</name>
</gene>
<dbReference type="SUPFAM" id="SSF51735">
    <property type="entry name" value="NAD(P)-binding Rossmann-fold domains"/>
    <property type="match status" value="1"/>
</dbReference>
<proteinExistence type="inferred from homology"/>
<organism evidence="4 5">
    <name type="scientific">Thalassiosira oceanica</name>
    <name type="common">Marine diatom</name>
    <dbReference type="NCBI Taxonomy" id="159749"/>
    <lineage>
        <taxon>Eukaryota</taxon>
        <taxon>Sar</taxon>
        <taxon>Stramenopiles</taxon>
        <taxon>Ochrophyta</taxon>
        <taxon>Bacillariophyta</taxon>
        <taxon>Coscinodiscophyceae</taxon>
        <taxon>Thalassiosirophycidae</taxon>
        <taxon>Thalassiosirales</taxon>
        <taxon>Thalassiosiraceae</taxon>
        <taxon>Thalassiosira</taxon>
    </lineage>
</organism>
<dbReference type="EMBL" id="AGNL01004127">
    <property type="protein sequence ID" value="EJK73886.1"/>
    <property type="molecule type" value="Genomic_DNA"/>
</dbReference>
<dbReference type="InterPro" id="IPR002347">
    <property type="entry name" value="SDR_fam"/>
</dbReference>
<feature type="domain" description="Ketoreductase" evidence="3">
    <location>
        <begin position="15"/>
        <end position="214"/>
    </location>
</feature>
<dbReference type="PANTHER" id="PTHR43639">
    <property type="entry name" value="OXIDOREDUCTASE, SHORT-CHAIN DEHYDROGENASE/REDUCTASE FAMILY (AFU_ORTHOLOGUE AFUA_5G02870)"/>
    <property type="match status" value="1"/>
</dbReference>
<sequence>MNPPLSHPSLDVSGRFFVVTGGTQGLGLEIAKQLKQCGASGVVLVSRSPSKAEAAIREIGDHCPSSTCHAVFVKADMAVSSEVSSIVPRAVEELAKHCGSPIVITGVVNAAALTARGNLASTTPDMFDSQFSVNVRGPFLLTQAASKHMIEAGVPRGLGSVVNICSVAADGGAPFIMGYSCAKSALVTLTKNNAAELAPKGIRVNGINMGWTLTENEHKLQSEVHKNERWHEEADKSVPLGRILRPADVASSVLFLLSGASTMMTGAILDLHPEIASGMLSLASEDTPNR</sequence>
<evidence type="ECO:0000259" key="3">
    <source>
        <dbReference type="SMART" id="SM00822"/>
    </source>
</evidence>
<dbReference type="SMART" id="SM00822">
    <property type="entry name" value="PKS_KR"/>
    <property type="match status" value="1"/>
</dbReference>
<dbReference type="OMA" id="YELVHQC"/>
<evidence type="ECO:0000313" key="5">
    <source>
        <dbReference type="Proteomes" id="UP000266841"/>
    </source>
</evidence>
<keyword evidence="2" id="KW-0560">Oxidoreductase</keyword>
<dbReference type="eggNOG" id="KOG0725">
    <property type="taxonomic scope" value="Eukaryota"/>
</dbReference>
<dbReference type="NCBIfam" id="NF004847">
    <property type="entry name" value="PRK06198.1"/>
    <property type="match status" value="1"/>
</dbReference>
<dbReference type="PANTHER" id="PTHR43639:SF1">
    <property type="entry name" value="SHORT-CHAIN DEHYDROGENASE_REDUCTASE FAMILY PROTEIN"/>
    <property type="match status" value="1"/>
</dbReference>
<dbReference type="PRINTS" id="PR00081">
    <property type="entry name" value="GDHRDH"/>
</dbReference>
<dbReference type="InterPro" id="IPR057326">
    <property type="entry name" value="KR_dom"/>
</dbReference>
<evidence type="ECO:0000256" key="1">
    <source>
        <dbReference type="ARBA" id="ARBA00006484"/>
    </source>
</evidence>